<evidence type="ECO:0000313" key="2">
    <source>
        <dbReference type="Proteomes" id="UP000184248"/>
    </source>
</evidence>
<organism evidence="1 2">
    <name type="scientific">Halomonas caseinilytica</name>
    <dbReference type="NCBI Taxonomy" id="438744"/>
    <lineage>
        <taxon>Bacteria</taxon>
        <taxon>Pseudomonadati</taxon>
        <taxon>Pseudomonadota</taxon>
        <taxon>Gammaproteobacteria</taxon>
        <taxon>Oceanospirillales</taxon>
        <taxon>Halomonadaceae</taxon>
        <taxon>Halomonas</taxon>
    </lineage>
</organism>
<proteinExistence type="predicted"/>
<dbReference type="AlphaFoldDB" id="A0A1M6NP26"/>
<dbReference type="RefSeq" id="WP_064698290.1">
    <property type="nucleotide sequence ID" value="NZ_BDEO01000001.1"/>
</dbReference>
<dbReference type="PROSITE" id="PS51257">
    <property type="entry name" value="PROKAR_LIPOPROTEIN"/>
    <property type="match status" value="1"/>
</dbReference>
<dbReference type="Proteomes" id="UP000184248">
    <property type="component" value="Unassembled WGS sequence"/>
</dbReference>
<gene>
    <name evidence="1" type="ORF">SAMN05192556_101466</name>
</gene>
<keyword evidence="2" id="KW-1185">Reference proteome</keyword>
<reference evidence="2" key="1">
    <citation type="submission" date="2016-11" db="EMBL/GenBank/DDBJ databases">
        <authorList>
            <person name="Varghese N."/>
            <person name="Submissions S."/>
        </authorList>
    </citation>
    <scope>NUCLEOTIDE SEQUENCE [LARGE SCALE GENOMIC DNA]</scope>
    <source>
        <strain evidence="2">ALO Sharm</strain>
    </source>
</reference>
<dbReference type="EMBL" id="FRAL01000001">
    <property type="protein sequence ID" value="SHJ97501.1"/>
    <property type="molecule type" value="Genomic_DNA"/>
</dbReference>
<accession>A0A1M6NP26</accession>
<name>A0A1M6NP26_9GAMM</name>
<evidence type="ECO:0008006" key="3">
    <source>
        <dbReference type="Google" id="ProtNLM"/>
    </source>
</evidence>
<protein>
    <recommendedName>
        <fullName evidence="3">Lipoprotein</fullName>
    </recommendedName>
</protein>
<evidence type="ECO:0000313" key="1">
    <source>
        <dbReference type="EMBL" id="SHJ97501.1"/>
    </source>
</evidence>
<sequence length="93" mass="11354">MRWLSPLLGTLIVMGLVGCSYHPARISPEPAIVIDDDRYYHDRDWHDRDWKRDRDYRHRDHDRWKRHRDYRYHDHDRGRGGFCPPGLAKQGRC</sequence>